<gene>
    <name evidence="4" type="primary">msrA</name>
    <name evidence="6" type="ORF">A2771_02855</name>
</gene>
<protein>
    <recommendedName>
        <fullName evidence="4">Peptide methionine sulfoxide reductase MsrA</fullName>
        <shortName evidence="4">Protein-methionine-S-oxide reductase</shortName>
        <ecNumber evidence="4">1.8.4.11</ecNumber>
    </recommendedName>
    <alternativeName>
        <fullName evidence="4">Peptide-methionine (S)-S-oxide reductase</fullName>
        <shortName evidence="4">Peptide Met(O) reductase</shortName>
    </alternativeName>
</protein>
<comment type="function">
    <text evidence="4">Has an important function as a repair enzyme for proteins that have been inactivated by oxidation. Catalyzes the reversible oxidation-reduction of methionine sulfoxide in proteins to methionine.</text>
</comment>
<comment type="catalytic activity">
    <reaction evidence="3 4">
        <text>[thioredoxin]-disulfide + L-methionine + H2O = L-methionine (S)-S-oxide + [thioredoxin]-dithiol</text>
        <dbReference type="Rhea" id="RHEA:19993"/>
        <dbReference type="Rhea" id="RHEA-COMP:10698"/>
        <dbReference type="Rhea" id="RHEA-COMP:10700"/>
        <dbReference type="ChEBI" id="CHEBI:15377"/>
        <dbReference type="ChEBI" id="CHEBI:29950"/>
        <dbReference type="ChEBI" id="CHEBI:50058"/>
        <dbReference type="ChEBI" id="CHEBI:57844"/>
        <dbReference type="ChEBI" id="CHEBI:58772"/>
        <dbReference type="EC" id="1.8.4.11"/>
    </reaction>
</comment>
<evidence type="ECO:0000256" key="1">
    <source>
        <dbReference type="ARBA" id="ARBA00023002"/>
    </source>
</evidence>
<comment type="catalytic activity">
    <reaction evidence="2 4">
        <text>L-methionyl-[protein] + [thioredoxin]-disulfide + H2O = L-methionyl-(S)-S-oxide-[protein] + [thioredoxin]-dithiol</text>
        <dbReference type="Rhea" id="RHEA:14217"/>
        <dbReference type="Rhea" id="RHEA-COMP:10698"/>
        <dbReference type="Rhea" id="RHEA-COMP:10700"/>
        <dbReference type="Rhea" id="RHEA-COMP:12313"/>
        <dbReference type="Rhea" id="RHEA-COMP:12315"/>
        <dbReference type="ChEBI" id="CHEBI:15377"/>
        <dbReference type="ChEBI" id="CHEBI:16044"/>
        <dbReference type="ChEBI" id="CHEBI:29950"/>
        <dbReference type="ChEBI" id="CHEBI:44120"/>
        <dbReference type="ChEBI" id="CHEBI:50058"/>
        <dbReference type="EC" id="1.8.4.11"/>
    </reaction>
</comment>
<dbReference type="InterPro" id="IPR002569">
    <property type="entry name" value="Met_Sox_Rdtase_MsrA_dom"/>
</dbReference>
<dbReference type="EMBL" id="MGGD01000019">
    <property type="protein sequence ID" value="OGM21039.1"/>
    <property type="molecule type" value="Genomic_DNA"/>
</dbReference>
<evidence type="ECO:0000256" key="4">
    <source>
        <dbReference type="HAMAP-Rule" id="MF_01401"/>
    </source>
</evidence>
<dbReference type="Pfam" id="PF01625">
    <property type="entry name" value="PMSR"/>
    <property type="match status" value="1"/>
</dbReference>
<dbReference type="PANTHER" id="PTHR43774:SF1">
    <property type="entry name" value="PEPTIDE METHIONINE SULFOXIDE REDUCTASE MSRA 2"/>
    <property type="match status" value="1"/>
</dbReference>
<reference evidence="6 7" key="1">
    <citation type="journal article" date="2016" name="Nat. Commun.">
        <title>Thousands of microbial genomes shed light on interconnected biogeochemical processes in an aquifer system.</title>
        <authorList>
            <person name="Anantharaman K."/>
            <person name="Brown C.T."/>
            <person name="Hug L.A."/>
            <person name="Sharon I."/>
            <person name="Castelle C.J."/>
            <person name="Probst A.J."/>
            <person name="Thomas B.C."/>
            <person name="Singh A."/>
            <person name="Wilkins M.J."/>
            <person name="Karaoz U."/>
            <person name="Brodie E.L."/>
            <person name="Williams K.H."/>
            <person name="Hubbard S.S."/>
            <person name="Banfield J.F."/>
        </authorList>
    </citation>
    <scope>NUCLEOTIDE SEQUENCE [LARGE SCALE GENOMIC DNA]</scope>
</reference>
<evidence type="ECO:0000256" key="3">
    <source>
        <dbReference type="ARBA" id="ARBA00048782"/>
    </source>
</evidence>
<evidence type="ECO:0000259" key="5">
    <source>
        <dbReference type="Pfam" id="PF01625"/>
    </source>
</evidence>
<comment type="similarity">
    <text evidence="4">Belongs to the MsrA Met sulfoxide reductase family.</text>
</comment>
<organism evidence="6 7">
    <name type="scientific">Candidatus Woesebacteria bacterium RIFCSPHIGHO2_01_FULL_38_26b</name>
    <dbReference type="NCBI Taxonomy" id="1802491"/>
    <lineage>
        <taxon>Bacteria</taxon>
        <taxon>Candidatus Woeseibacteriota</taxon>
    </lineage>
</organism>
<name>A0A1F7Y2A6_9BACT</name>
<dbReference type="SUPFAM" id="SSF55068">
    <property type="entry name" value="Peptide methionine sulfoxide reductase"/>
    <property type="match status" value="1"/>
</dbReference>
<evidence type="ECO:0000313" key="6">
    <source>
        <dbReference type="EMBL" id="OGM21039.1"/>
    </source>
</evidence>
<keyword evidence="1 4" id="KW-0560">Oxidoreductase</keyword>
<dbReference type="HAMAP" id="MF_01401">
    <property type="entry name" value="MsrA"/>
    <property type="match status" value="1"/>
</dbReference>
<evidence type="ECO:0000313" key="7">
    <source>
        <dbReference type="Proteomes" id="UP000176741"/>
    </source>
</evidence>
<dbReference type="GO" id="GO:0008113">
    <property type="term" value="F:peptide-methionine (S)-S-oxide reductase activity"/>
    <property type="evidence" value="ECO:0007669"/>
    <property type="project" value="UniProtKB-UniRule"/>
</dbReference>
<dbReference type="AlphaFoldDB" id="A0A1F7Y2A6"/>
<accession>A0A1F7Y2A6</accession>
<dbReference type="EC" id="1.8.4.11" evidence="4"/>
<proteinExistence type="inferred from homology"/>
<evidence type="ECO:0000256" key="2">
    <source>
        <dbReference type="ARBA" id="ARBA00047806"/>
    </source>
</evidence>
<dbReference type="NCBIfam" id="TIGR00401">
    <property type="entry name" value="msrA"/>
    <property type="match status" value="1"/>
</dbReference>
<dbReference type="PANTHER" id="PTHR43774">
    <property type="entry name" value="PEPTIDE METHIONINE SULFOXIDE REDUCTASE"/>
    <property type="match status" value="1"/>
</dbReference>
<sequence length="180" mass="20438">MLETITLGGGCFWCTEAVFKRLKGVERVESGYSGGKNELPSYEQVSSGITGHAEVVEISFDPKAISLREILEVFFKTHDPTTLNKQGADVGTQYRSVIFYRDPNQKKIAEQTKKEVEKSEIYSNKPVTEITAFTKFYKAEGYHQDYYEKNKNAAYCKLVIDPKIQKLYDVLPALTVRGFL</sequence>
<feature type="domain" description="Peptide methionine sulphoxide reductase MsrA" evidence="5">
    <location>
        <begin position="4"/>
        <end position="157"/>
    </location>
</feature>
<dbReference type="Gene3D" id="3.30.1060.10">
    <property type="entry name" value="Peptide methionine sulphoxide reductase MsrA"/>
    <property type="match status" value="1"/>
</dbReference>
<dbReference type="GO" id="GO:0033744">
    <property type="term" value="F:L-methionine:thioredoxin-disulfide S-oxidoreductase activity"/>
    <property type="evidence" value="ECO:0007669"/>
    <property type="project" value="RHEA"/>
</dbReference>
<feature type="active site" evidence="4">
    <location>
        <position position="11"/>
    </location>
</feature>
<dbReference type="Proteomes" id="UP000176741">
    <property type="component" value="Unassembled WGS sequence"/>
</dbReference>
<comment type="caution">
    <text evidence="6">The sequence shown here is derived from an EMBL/GenBank/DDBJ whole genome shotgun (WGS) entry which is preliminary data.</text>
</comment>
<dbReference type="InterPro" id="IPR036509">
    <property type="entry name" value="Met_Sox_Rdtase_MsrA_sf"/>
</dbReference>